<proteinExistence type="predicted"/>
<dbReference type="Proteomes" id="UP000585474">
    <property type="component" value="Unassembled WGS sequence"/>
</dbReference>
<dbReference type="AlphaFoldDB" id="A0A7J0FYD6"/>
<feature type="region of interest" description="Disordered" evidence="1">
    <location>
        <begin position="141"/>
        <end position="166"/>
    </location>
</feature>
<organism evidence="2 3">
    <name type="scientific">Actinidia rufa</name>
    <dbReference type="NCBI Taxonomy" id="165716"/>
    <lineage>
        <taxon>Eukaryota</taxon>
        <taxon>Viridiplantae</taxon>
        <taxon>Streptophyta</taxon>
        <taxon>Embryophyta</taxon>
        <taxon>Tracheophyta</taxon>
        <taxon>Spermatophyta</taxon>
        <taxon>Magnoliopsida</taxon>
        <taxon>eudicotyledons</taxon>
        <taxon>Gunneridae</taxon>
        <taxon>Pentapetalae</taxon>
        <taxon>asterids</taxon>
        <taxon>Ericales</taxon>
        <taxon>Actinidiaceae</taxon>
        <taxon>Actinidia</taxon>
    </lineage>
</organism>
<comment type="caution">
    <text evidence="2">The sequence shown here is derived from an EMBL/GenBank/DDBJ whole genome shotgun (WGS) entry which is preliminary data.</text>
</comment>
<dbReference type="PANTHER" id="PTHR48475:SF2">
    <property type="entry name" value="RIBONUCLEASE H"/>
    <property type="match status" value="1"/>
</dbReference>
<protein>
    <submittedName>
        <fullName evidence="2">Uncharacterized protein</fullName>
    </submittedName>
</protein>
<evidence type="ECO:0000313" key="2">
    <source>
        <dbReference type="EMBL" id="GFZ03477.1"/>
    </source>
</evidence>
<gene>
    <name evidence="2" type="ORF">Acr_16g0001010</name>
</gene>
<evidence type="ECO:0000313" key="3">
    <source>
        <dbReference type="Proteomes" id="UP000585474"/>
    </source>
</evidence>
<keyword evidence="3" id="KW-1185">Reference proteome</keyword>
<reference evidence="2 3" key="1">
    <citation type="submission" date="2019-07" db="EMBL/GenBank/DDBJ databases">
        <title>De Novo Assembly of kiwifruit Actinidia rufa.</title>
        <authorList>
            <person name="Sugita-Konishi S."/>
            <person name="Sato K."/>
            <person name="Mori E."/>
            <person name="Abe Y."/>
            <person name="Kisaki G."/>
            <person name="Hamano K."/>
            <person name="Suezawa K."/>
            <person name="Otani M."/>
            <person name="Fukuda T."/>
            <person name="Manabe T."/>
            <person name="Gomi K."/>
            <person name="Tabuchi M."/>
            <person name="Akimitsu K."/>
            <person name="Kataoka I."/>
        </authorList>
    </citation>
    <scope>NUCLEOTIDE SEQUENCE [LARGE SCALE GENOMIC DNA]</scope>
    <source>
        <strain evidence="3">cv. Fuchu</strain>
    </source>
</reference>
<accession>A0A7J0FYD6</accession>
<name>A0A7J0FYD6_9ERIC</name>
<sequence>MKARLEKSKDEWVENLPSVLWAYHTMSRIPTSEMLYSLVYGTKLVILVKIGMPSFRTLNLVKENNKAELRLNLDLLAKKREQARVLDVEAKMDMLDLLFAQIEALTVVLGSCPFHNLLEVIRGFFTPQLLMSWQGPPSPSVWPPPFGASPGRRRVPPSPSSTSRRCATFQPRGQLLDLPTLWPHFELGTSHIRWI</sequence>
<dbReference type="EMBL" id="BJWL01000016">
    <property type="protein sequence ID" value="GFZ03477.1"/>
    <property type="molecule type" value="Genomic_DNA"/>
</dbReference>
<dbReference type="PANTHER" id="PTHR48475">
    <property type="entry name" value="RIBONUCLEASE H"/>
    <property type="match status" value="1"/>
</dbReference>
<evidence type="ECO:0000256" key="1">
    <source>
        <dbReference type="SAM" id="MobiDB-lite"/>
    </source>
</evidence>